<dbReference type="InterPro" id="IPR025668">
    <property type="entry name" value="Tnp_DDE_dom"/>
</dbReference>
<gene>
    <name evidence="2" type="ORF">ACFO5I_04375</name>
</gene>
<accession>A0ABV9MWJ3</accession>
<dbReference type="Pfam" id="PF13701">
    <property type="entry name" value="DDE_Tnp_1_4"/>
    <property type="match status" value="1"/>
</dbReference>
<sequence>MTRLGELLLTETNQRQVIVDSDATHFDTFGKQEDSDYNGHYKTNGYHPLLAFEQQTGALLGAQLRPGNHYTSRDSEMFLAPILHSFATQEMKSSFDRNADFNFLLNQMKLSYIAI</sequence>
<proteinExistence type="predicted"/>
<dbReference type="RefSeq" id="WP_204655195.1">
    <property type="nucleotide sequence ID" value="NZ_JAFBFD010000069.1"/>
</dbReference>
<keyword evidence="3" id="KW-1185">Reference proteome</keyword>
<dbReference type="Proteomes" id="UP001595969">
    <property type="component" value="Unassembled WGS sequence"/>
</dbReference>
<reference evidence="3" key="1">
    <citation type="journal article" date="2019" name="Int. J. Syst. Evol. Microbiol.">
        <title>The Global Catalogue of Microorganisms (GCM) 10K type strain sequencing project: providing services to taxonomists for standard genome sequencing and annotation.</title>
        <authorList>
            <consortium name="The Broad Institute Genomics Platform"/>
            <consortium name="The Broad Institute Genome Sequencing Center for Infectious Disease"/>
            <person name="Wu L."/>
            <person name="Ma J."/>
        </authorList>
    </citation>
    <scope>NUCLEOTIDE SEQUENCE [LARGE SCALE GENOMIC DNA]</scope>
    <source>
        <strain evidence="3">CGMCC 1.19032</strain>
    </source>
</reference>
<evidence type="ECO:0000313" key="2">
    <source>
        <dbReference type="EMBL" id="MFC4718963.1"/>
    </source>
</evidence>
<dbReference type="EMBL" id="JBHSGS010000023">
    <property type="protein sequence ID" value="MFC4718963.1"/>
    <property type="molecule type" value="Genomic_DNA"/>
</dbReference>
<evidence type="ECO:0000313" key="3">
    <source>
        <dbReference type="Proteomes" id="UP001595969"/>
    </source>
</evidence>
<protein>
    <submittedName>
        <fullName evidence="2">Transposase</fullName>
    </submittedName>
</protein>
<name>A0ABV9MWJ3_9ENTE</name>
<evidence type="ECO:0000259" key="1">
    <source>
        <dbReference type="Pfam" id="PF13701"/>
    </source>
</evidence>
<comment type="caution">
    <text evidence="2">The sequence shown here is derived from an EMBL/GenBank/DDBJ whole genome shotgun (WGS) entry which is preliminary data.</text>
</comment>
<organism evidence="2 3">
    <name type="scientific">Enterococcus lemanii</name>
    <dbReference type="NCBI Taxonomy" id="1159752"/>
    <lineage>
        <taxon>Bacteria</taxon>
        <taxon>Bacillati</taxon>
        <taxon>Bacillota</taxon>
        <taxon>Bacilli</taxon>
        <taxon>Lactobacillales</taxon>
        <taxon>Enterococcaceae</taxon>
        <taxon>Enterococcus</taxon>
    </lineage>
</organism>
<feature type="domain" description="Transposase DDE" evidence="1">
    <location>
        <begin position="11"/>
        <end position="91"/>
    </location>
</feature>